<feature type="domain" description="AMP-dependent synthetase/ligase" evidence="4">
    <location>
        <begin position="13"/>
        <end position="388"/>
    </location>
</feature>
<comment type="catalytic activity">
    <reaction evidence="3">
        <text>a long-chain fatty acid + ATP + CoA = a long-chain fatty acyl-CoA + AMP + diphosphate</text>
        <dbReference type="Rhea" id="RHEA:15421"/>
        <dbReference type="ChEBI" id="CHEBI:30616"/>
        <dbReference type="ChEBI" id="CHEBI:33019"/>
        <dbReference type="ChEBI" id="CHEBI:57287"/>
        <dbReference type="ChEBI" id="CHEBI:57560"/>
        <dbReference type="ChEBI" id="CHEBI:83139"/>
        <dbReference type="ChEBI" id="CHEBI:456215"/>
        <dbReference type="EC" id="6.2.1.3"/>
    </reaction>
    <physiologicalReaction direction="left-to-right" evidence="3">
        <dbReference type="Rhea" id="RHEA:15422"/>
    </physiologicalReaction>
</comment>
<proteinExistence type="predicted"/>
<keyword evidence="6" id="KW-1185">Reference proteome</keyword>
<accession>A0A1I6Z2E0</accession>
<dbReference type="PANTHER" id="PTHR43272">
    <property type="entry name" value="LONG-CHAIN-FATTY-ACID--COA LIGASE"/>
    <property type="match status" value="1"/>
</dbReference>
<reference evidence="6" key="1">
    <citation type="submission" date="2016-10" db="EMBL/GenBank/DDBJ databases">
        <authorList>
            <person name="Varghese N."/>
            <person name="Submissions S."/>
        </authorList>
    </citation>
    <scope>NUCLEOTIDE SEQUENCE [LARGE SCALE GENOMIC DNA]</scope>
    <source>
        <strain evidence="6">DSM 17465</strain>
    </source>
</reference>
<evidence type="ECO:0000313" key="5">
    <source>
        <dbReference type="EMBL" id="SFT56829.1"/>
    </source>
</evidence>
<name>A0A1I6Z2E0_9HYPH</name>
<dbReference type="EMBL" id="FPBD01000002">
    <property type="protein sequence ID" value="SFT56829.1"/>
    <property type="molecule type" value="Genomic_DNA"/>
</dbReference>
<organism evidence="5 6">
    <name type="scientific">Pseudovibrio denitrificans</name>
    <dbReference type="NCBI Taxonomy" id="258256"/>
    <lineage>
        <taxon>Bacteria</taxon>
        <taxon>Pseudomonadati</taxon>
        <taxon>Pseudomonadota</taxon>
        <taxon>Alphaproteobacteria</taxon>
        <taxon>Hyphomicrobiales</taxon>
        <taxon>Stappiaceae</taxon>
        <taxon>Pseudovibrio</taxon>
    </lineage>
</organism>
<evidence type="ECO:0000259" key="4">
    <source>
        <dbReference type="Pfam" id="PF00501"/>
    </source>
</evidence>
<dbReference type="InterPro" id="IPR042099">
    <property type="entry name" value="ANL_N_sf"/>
</dbReference>
<dbReference type="AlphaFoldDB" id="A0A1I6Z2E0"/>
<evidence type="ECO:0000313" key="6">
    <source>
        <dbReference type="Proteomes" id="UP000183371"/>
    </source>
</evidence>
<evidence type="ECO:0000256" key="2">
    <source>
        <dbReference type="ARBA" id="ARBA00022840"/>
    </source>
</evidence>
<dbReference type="PANTHER" id="PTHR43272:SF33">
    <property type="entry name" value="AMP-BINDING DOMAIN-CONTAINING PROTEIN-RELATED"/>
    <property type="match status" value="1"/>
</dbReference>
<dbReference type="SUPFAM" id="SSF56801">
    <property type="entry name" value="Acetyl-CoA synthetase-like"/>
    <property type="match status" value="1"/>
</dbReference>
<dbReference type="Gene3D" id="3.30.300.30">
    <property type="match status" value="1"/>
</dbReference>
<dbReference type="PROSITE" id="PS00455">
    <property type="entry name" value="AMP_BINDING"/>
    <property type="match status" value="1"/>
</dbReference>
<dbReference type="InterPro" id="IPR020845">
    <property type="entry name" value="AMP-binding_CS"/>
</dbReference>
<keyword evidence="1" id="KW-0547">Nucleotide-binding</keyword>
<dbReference type="InterPro" id="IPR000873">
    <property type="entry name" value="AMP-dep_synth/lig_dom"/>
</dbReference>
<evidence type="ECO:0000256" key="1">
    <source>
        <dbReference type="ARBA" id="ARBA00022741"/>
    </source>
</evidence>
<dbReference type="Pfam" id="PF00501">
    <property type="entry name" value="AMP-binding"/>
    <property type="match status" value="1"/>
</dbReference>
<gene>
    <name evidence="5" type="ORF">SAMN05444141_10211</name>
</gene>
<evidence type="ECO:0000256" key="3">
    <source>
        <dbReference type="ARBA" id="ARBA00024484"/>
    </source>
</evidence>
<dbReference type="GO" id="GO:0016020">
    <property type="term" value="C:membrane"/>
    <property type="evidence" value="ECO:0007669"/>
    <property type="project" value="TreeGrafter"/>
</dbReference>
<dbReference type="RefSeq" id="WP_054784591.1">
    <property type="nucleotide sequence ID" value="NZ_FPBD01000002.1"/>
</dbReference>
<dbReference type="GO" id="GO:0005524">
    <property type="term" value="F:ATP binding"/>
    <property type="evidence" value="ECO:0007669"/>
    <property type="project" value="UniProtKB-KW"/>
</dbReference>
<dbReference type="Proteomes" id="UP000183371">
    <property type="component" value="Unassembled WGS sequence"/>
</dbReference>
<sequence length="562" mass="62934">MGTQYALPIEMLQKWATEKPNSVYLRQPVNRQFIEFTWKECYDTVRRMAAALQSMGFQPGDRIGILSKNCAEWFLADFAIQAAGYISTPIYYTASADTISYIIDHADIKAVFMGKLDDFAPSEQGIRDGVVKIALPYKTIDCEYSWTELLKQNEPLPEDQLAKPDLDELFSIVYTSGSTGNPKGVEVSWRNIAYGAWSPTQSLELGREERLISYLPLAHITERALIEHVSLYAGVVVSFVESLDTFAEDLRAAEVTMFISVPRLWMKFQSGILAKVPQKKLDRLLSIPILSWYVKRKIRAQLGLTNAKLIGSGSAPISKAVLEWYQKLGINITEGWGMTETAGLASSHFPFRADKVGTIGTPLAGLEIKITDEGELLIRGDSVTKGYYKDPEMTAETIEEGGWFHTGDKVEQDADGFLRITGRVKEIFKSSKGKYIAPVPIEAMLFDNTYVEQACVMGSELAQPVAVVFLSSEITHGLSREEVRTSLEETYHSINRSVESHLKLSSIIVANDMWTIENGYLTPTMKIKRTRLEDRYQDVVHSMPDRPVVWEDECGTEATAPA</sequence>
<dbReference type="Pfam" id="PF23562">
    <property type="entry name" value="AMP-binding_C_3"/>
    <property type="match status" value="1"/>
</dbReference>
<dbReference type="InterPro" id="IPR045851">
    <property type="entry name" value="AMP-bd_C_sf"/>
</dbReference>
<protein>
    <submittedName>
        <fullName evidence="5">Long-chain acyl-CoA synthetase</fullName>
    </submittedName>
</protein>
<dbReference type="GO" id="GO:0004467">
    <property type="term" value="F:long-chain fatty acid-CoA ligase activity"/>
    <property type="evidence" value="ECO:0007669"/>
    <property type="project" value="UniProtKB-EC"/>
</dbReference>
<dbReference type="Gene3D" id="3.40.50.12780">
    <property type="entry name" value="N-terminal domain of ligase-like"/>
    <property type="match status" value="1"/>
</dbReference>
<keyword evidence="2" id="KW-0067">ATP-binding</keyword>